<dbReference type="Gramene" id="OE9A045210T4">
    <property type="protein sequence ID" value="OE9A045210C4"/>
    <property type="gene ID" value="OE9A045210"/>
</dbReference>
<accession>A0A8S0RZ28</accession>
<dbReference type="PANTHER" id="PTHR33130:SF40">
    <property type="entry name" value="CHROMOGRANIN (DUF1639)"/>
    <property type="match status" value="1"/>
</dbReference>
<keyword evidence="3" id="KW-1185">Reference proteome</keyword>
<dbReference type="EMBL" id="CACTIH010003762">
    <property type="protein sequence ID" value="CAA2984379.1"/>
    <property type="molecule type" value="Genomic_DNA"/>
</dbReference>
<feature type="compositionally biased region" description="Basic residues" evidence="1">
    <location>
        <begin position="30"/>
        <end position="40"/>
    </location>
</feature>
<evidence type="ECO:0000313" key="2">
    <source>
        <dbReference type="EMBL" id="CAA2984379.1"/>
    </source>
</evidence>
<evidence type="ECO:0000313" key="3">
    <source>
        <dbReference type="Proteomes" id="UP000594638"/>
    </source>
</evidence>
<evidence type="ECO:0000256" key="1">
    <source>
        <dbReference type="SAM" id="MobiDB-lite"/>
    </source>
</evidence>
<dbReference type="Proteomes" id="UP000594638">
    <property type="component" value="Unassembled WGS sequence"/>
</dbReference>
<gene>
    <name evidence="2" type="ORF">OLEA9_A045210</name>
</gene>
<organism evidence="2 3">
    <name type="scientific">Olea europaea subsp. europaea</name>
    <dbReference type="NCBI Taxonomy" id="158383"/>
    <lineage>
        <taxon>Eukaryota</taxon>
        <taxon>Viridiplantae</taxon>
        <taxon>Streptophyta</taxon>
        <taxon>Embryophyta</taxon>
        <taxon>Tracheophyta</taxon>
        <taxon>Spermatophyta</taxon>
        <taxon>Magnoliopsida</taxon>
        <taxon>eudicotyledons</taxon>
        <taxon>Gunneridae</taxon>
        <taxon>Pentapetalae</taxon>
        <taxon>asterids</taxon>
        <taxon>lamiids</taxon>
        <taxon>Lamiales</taxon>
        <taxon>Oleaceae</taxon>
        <taxon>Oleeae</taxon>
        <taxon>Olea</taxon>
    </lineage>
</organism>
<sequence>MASLAPAKSPALHNFALPRLKWNKDNHNHSNGHRRRRSIKSHSCESHPSSGSPLREPPHQSPLGKSASVMLVQSQQASLGESSSVCDDLMKHSPLRGESPLRNSVKQSPMSGDSVKQSPKHNLAVESEVSRTNKSVLIEYHRNHVGDSATENNRNGLYMTNLDQAIQKSEKKRKVEEADASAKRSRILRENESEENQKEEPQKINNNLDDDRDVNDEEGKINNNEGEPKTWNLRPRKPICKSLNGLNGKINGSSMQDKKTHSPLRNSSNRLGENEANGGGGQKKEKRKLSIWIAISKEEIEEDVFILTGSKPTRRPKKRERHIQKHLDVRENIISDLLKLFQLQNFPFLFIELISSLT</sequence>
<dbReference type="InterPro" id="IPR012438">
    <property type="entry name" value="DUF1639"/>
</dbReference>
<feature type="compositionally biased region" description="Polar residues" evidence="1">
    <location>
        <begin position="71"/>
        <end position="85"/>
    </location>
</feature>
<protein>
    <submittedName>
        <fullName evidence="2">Uncharacterized protein</fullName>
    </submittedName>
</protein>
<comment type="caution">
    <text evidence="2">The sequence shown here is derived from an EMBL/GenBank/DDBJ whole genome shotgun (WGS) entry which is preliminary data.</text>
</comment>
<feature type="compositionally biased region" description="Basic and acidic residues" evidence="1">
    <location>
        <begin position="173"/>
        <end position="202"/>
    </location>
</feature>
<dbReference type="AlphaFoldDB" id="A0A8S0RZ28"/>
<feature type="compositionally biased region" description="Polar residues" evidence="1">
    <location>
        <begin position="101"/>
        <end position="117"/>
    </location>
</feature>
<reference evidence="2 3" key="1">
    <citation type="submission" date="2019-12" db="EMBL/GenBank/DDBJ databases">
        <authorList>
            <person name="Alioto T."/>
            <person name="Alioto T."/>
            <person name="Gomez Garrido J."/>
        </authorList>
    </citation>
    <scope>NUCLEOTIDE SEQUENCE [LARGE SCALE GENOMIC DNA]</scope>
</reference>
<dbReference type="PANTHER" id="PTHR33130">
    <property type="entry name" value="PUTATIVE (DUF1639)-RELATED"/>
    <property type="match status" value="1"/>
</dbReference>
<dbReference type="OrthoDB" id="909814at2759"/>
<dbReference type="Pfam" id="PF07797">
    <property type="entry name" value="DUF1639"/>
    <property type="match status" value="1"/>
</dbReference>
<feature type="region of interest" description="Disordered" evidence="1">
    <location>
        <begin position="167"/>
        <end position="283"/>
    </location>
</feature>
<feature type="region of interest" description="Disordered" evidence="1">
    <location>
        <begin position="1"/>
        <end position="130"/>
    </location>
</feature>
<proteinExistence type="predicted"/>
<name>A0A8S0RZ28_OLEEU</name>